<reference evidence="5 6" key="1">
    <citation type="journal article" date="2015" name="Genome Biol.">
        <title>Comparative genomics of Steinernema reveals deeply conserved gene regulatory networks.</title>
        <authorList>
            <person name="Dillman A.R."/>
            <person name="Macchietto M."/>
            <person name="Porter C.F."/>
            <person name="Rogers A."/>
            <person name="Williams B."/>
            <person name="Antoshechkin I."/>
            <person name="Lee M.M."/>
            <person name="Goodwin Z."/>
            <person name="Lu X."/>
            <person name="Lewis E.E."/>
            <person name="Goodrich-Blair H."/>
            <person name="Stock S.P."/>
            <person name="Adams B.J."/>
            <person name="Sternberg P.W."/>
            <person name="Mortazavi A."/>
        </authorList>
    </citation>
    <scope>NUCLEOTIDE SEQUENCE [LARGE SCALE GENOMIC DNA]</scope>
    <source>
        <strain evidence="5 6">ALL</strain>
    </source>
</reference>
<evidence type="ECO:0000259" key="4">
    <source>
        <dbReference type="Pfam" id="PF25330"/>
    </source>
</evidence>
<protein>
    <recommendedName>
        <fullName evidence="4">C2 domain-containing protein</fullName>
    </recommendedName>
</protein>
<accession>A0A4U5N6Y5</accession>
<reference evidence="5 6" key="2">
    <citation type="journal article" date="2019" name="G3 (Bethesda)">
        <title>Hybrid Assembly of the Genome of the Entomopathogenic Nematode Steinernema carpocapsae Identifies the X-Chromosome.</title>
        <authorList>
            <person name="Serra L."/>
            <person name="Macchietto M."/>
            <person name="Macias-Munoz A."/>
            <person name="McGill C.J."/>
            <person name="Rodriguez I.M."/>
            <person name="Rodriguez B."/>
            <person name="Murad R."/>
            <person name="Mortazavi A."/>
        </authorList>
    </citation>
    <scope>NUCLEOTIDE SEQUENCE [LARGE SCALE GENOMIC DNA]</scope>
    <source>
        <strain evidence="5 6">ALL</strain>
    </source>
</reference>
<evidence type="ECO:0000256" key="1">
    <source>
        <dbReference type="SAM" id="MobiDB-lite"/>
    </source>
</evidence>
<feature type="compositionally biased region" description="Basic and acidic residues" evidence="1">
    <location>
        <begin position="366"/>
        <end position="376"/>
    </location>
</feature>
<feature type="region of interest" description="Disordered" evidence="1">
    <location>
        <begin position="351"/>
        <end position="376"/>
    </location>
</feature>
<organism evidence="5 6">
    <name type="scientific">Steinernema carpocapsae</name>
    <name type="common">Entomopathogenic nematode</name>
    <dbReference type="NCBI Taxonomy" id="34508"/>
    <lineage>
        <taxon>Eukaryota</taxon>
        <taxon>Metazoa</taxon>
        <taxon>Ecdysozoa</taxon>
        <taxon>Nematoda</taxon>
        <taxon>Chromadorea</taxon>
        <taxon>Rhabditida</taxon>
        <taxon>Tylenchina</taxon>
        <taxon>Panagrolaimomorpha</taxon>
        <taxon>Strongyloidoidea</taxon>
        <taxon>Steinernematidae</taxon>
        <taxon>Steinernema</taxon>
    </lineage>
</organism>
<dbReference type="InterPro" id="IPR040426">
    <property type="entry name" value="C05B5.4-like"/>
</dbReference>
<evidence type="ECO:0000256" key="2">
    <source>
        <dbReference type="SAM" id="Phobius"/>
    </source>
</evidence>
<evidence type="ECO:0000256" key="3">
    <source>
        <dbReference type="SAM" id="SignalP"/>
    </source>
</evidence>
<dbReference type="EMBL" id="AZBU02000005">
    <property type="protein sequence ID" value="TKR78367.1"/>
    <property type="molecule type" value="Genomic_DNA"/>
</dbReference>
<proteinExistence type="predicted"/>
<dbReference type="OrthoDB" id="5862752at2759"/>
<dbReference type="Proteomes" id="UP000298663">
    <property type="component" value="Unassembled WGS sequence"/>
</dbReference>
<keyword evidence="2" id="KW-1133">Transmembrane helix</keyword>
<name>A0A4U5N6Y5_STECR</name>
<evidence type="ECO:0000313" key="6">
    <source>
        <dbReference type="Proteomes" id="UP000298663"/>
    </source>
</evidence>
<dbReference type="PANTHER" id="PTHR38626">
    <property type="entry name" value="SKN-1 DEPENDENT ZYGOTIC TRANSCRIPT-RELATED"/>
    <property type="match status" value="1"/>
</dbReference>
<dbReference type="InterPro" id="IPR057569">
    <property type="entry name" value="C2_nem"/>
</dbReference>
<feature type="transmembrane region" description="Helical" evidence="2">
    <location>
        <begin position="230"/>
        <end position="255"/>
    </location>
</feature>
<gene>
    <name evidence="5" type="ORF">L596_019177</name>
</gene>
<sequence length="376" mass="42206">MLSLRVFHPLLLFTAYTLTAPVVDSNDAPEGSFWITADLLSVEWRPRCLTTSVCENAEFKMTNSMEVGTREEMSILWPIVPDQDIVQDQSRSFVSFWTRGSYEDINLNCQIVGTDPTYNFPRICDQTLQVRLFEKTVKEAISSQLRLRRHEAQPTREGVEENSEKPAEGKMVVEVKARCFNATLAIQKYMERCPWCPEPHQFAAVADQQQIHESIEETGVFAHLVRSGQLVHIGVILVLAGVAVIAIFAFACLLASHRRLKKELSWRHQNIRPKHHITGTYLPGNAHLQVIDPLKPVDGDDSRYETPWDSKYRPLPYWMSNKSDVTVSSPLDSSSMIGSTTPTGTTIIGAVSGRPYHISPNSSIGGRHDDSGLESV</sequence>
<keyword evidence="6" id="KW-1185">Reference proteome</keyword>
<evidence type="ECO:0000313" key="5">
    <source>
        <dbReference type="EMBL" id="TKR78367.1"/>
    </source>
</evidence>
<feature type="signal peptide" evidence="3">
    <location>
        <begin position="1"/>
        <end position="19"/>
    </location>
</feature>
<keyword evidence="2" id="KW-0812">Transmembrane</keyword>
<keyword evidence="3" id="KW-0732">Signal</keyword>
<keyword evidence="2" id="KW-0472">Membrane</keyword>
<dbReference type="AlphaFoldDB" id="A0A4U5N6Y5"/>
<comment type="caution">
    <text evidence="5">The sequence shown here is derived from an EMBL/GenBank/DDBJ whole genome shotgun (WGS) entry which is preliminary data.</text>
</comment>
<dbReference type="Pfam" id="PF25330">
    <property type="entry name" value="C2_nem"/>
    <property type="match status" value="1"/>
</dbReference>
<dbReference type="PANTHER" id="PTHR38626:SF4">
    <property type="entry name" value="SKN-1 DEPENDENT ZYGOTIC TRANSCRIPT"/>
    <property type="match status" value="1"/>
</dbReference>
<feature type="chain" id="PRO_5020910308" description="C2 domain-containing protein" evidence="3">
    <location>
        <begin position="20"/>
        <end position="376"/>
    </location>
</feature>
<feature type="domain" description="C2" evidence="4">
    <location>
        <begin position="32"/>
        <end position="192"/>
    </location>
</feature>